<sequence>MSTSSNPCRIIALFNQAGGVAKSTLTQNLGYHLAQRSHRVLLIDIDPQASLTKFMGLAPSHLQKTVAHAIIDEQPLPIHSGIHGMDLAPANRLLSGAEMQLVSAPMRDLRLKEALEPVVESYDFILVDCPPSLGLLSYISLVAATHVLVPIETHLKAFEGTDELLQTLTLVKNKANRKLQVAGFVPTRYAQQNSADKRALGAIQEQLSSWGQIFPPIPRATAFVDATEERAPLAVFDSKHPAVAILEEIAQSLESLS</sequence>
<evidence type="ECO:0000313" key="3">
    <source>
        <dbReference type="Proteomes" id="UP001576780"/>
    </source>
</evidence>
<keyword evidence="3" id="KW-1185">Reference proteome</keyword>
<dbReference type="SUPFAM" id="SSF52540">
    <property type="entry name" value="P-loop containing nucleoside triphosphate hydrolases"/>
    <property type="match status" value="1"/>
</dbReference>
<evidence type="ECO:0000259" key="1">
    <source>
        <dbReference type="Pfam" id="PF13614"/>
    </source>
</evidence>
<proteinExistence type="predicted"/>
<dbReference type="EMBL" id="JBHFNT010000158">
    <property type="protein sequence ID" value="MFB2836551.1"/>
    <property type="molecule type" value="Genomic_DNA"/>
</dbReference>
<gene>
    <name evidence="2" type="ORF">ACE1CA_18620</name>
</gene>
<feature type="domain" description="AAA" evidence="1">
    <location>
        <begin position="9"/>
        <end position="181"/>
    </location>
</feature>
<evidence type="ECO:0000313" key="2">
    <source>
        <dbReference type="EMBL" id="MFB2836551.1"/>
    </source>
</evidence>
<dbReference type="PANTHER" id="PTHR13696">
    <property type="entry name" value="P-LOOP CONTAINING NUCLEOSIDE TRIPHOSPHATE HYDROLASE"/>
    <property type="match status" value="1"/>
</dbReference>
<protein>
    <submittedName>
        <fullName evidence="2">ParA family protein</fullName>
    </submittedName>
</protein>
<reference evidence="2 3" key="1">
    <citation type="submission" date="2024-09" db="EMBL/GenBank/DDBJ databases">
        <title>Floridaenema gen nov. (Aerosakkonemataceae, Aerosakkonematales ord. nov., Cyanobacteria) from benthic tropical and subtropical fresh waters, with the description of four new species.</title>
        <authorList>
            <person name="Moretto J.A."/>
            <person name="Berthold D.E."/>
            <person name="Lefler F.W."/>
            <person name="Huang I.-S."/>
            <person name="Laughinghouse H. IV."/>
        </authorList>
    </citation>
    <scope>NUCLEOTIDE SEQUENCE [LARGE SCALE GENOMIC DNA]</scope>
    <source>
        <strain evidence="2 3">BLCC-F167</strain>
    </source>
</reference>
<dbReference type="RefSeq" id="WP_413278930.1">
    <property type="nucleotide sequence ID" value="NZ_JBHFNT010000158.1"/>
</dbReference>
<name>A0ABV4WPA4_9CYAN</name>
<dbReference type="InterPro" id="IPR025669">
    <property type="entry name" value="AAA_dom"/>
</dbReference>
<comment type="caution">
    <text evidence="2">The sequence shown here is derived from an EMBL/GenBank/DDBJ whole genome shotgun (WGS) entry which is preliminary data.</text>
</comment>
<dbReference type="InterPro" id="IPR050678">
    <property type="entry name" value="DNA_Partitioning_ATPase"/>
</dbReference>
<dbReference type="Proteomes" id="UP001576780">
    <property type="component" value="Unassembled WGS sequence"/>
</dbReference>
<dbReference type="PANTHER" id="PTHR13696:SF52">
    <property type="entry name" value="PARA FAMILY PROTEIN CT_582"/>
    <property type="match status" value="1"/>
</dbReference>
<dbReference type="InterPro" id="IPR027417">
    <property type="entry name" value="P-loop_NTPase"/>
</dbReference>
<accession>A0ABV4WPA4</accession>
<dbReference type="Gene3D" id="3.40.50.300">
    <property type="entry name" value="P-loop containing nucleotide triphosphate hydrolases"/>
    <property type="match status" value="1"/>
</dbReference>
<dbReference type="CDD" id="cd02042">
    <property type="entry name" value="ParAB_family"/>
    <property type="match status" value="1"/>
</dbReference>
<dbReference type="Pfam" id="PF13614">
    <property type="entry name" value="AAA_31"/>
    <property type="match status" value="1"/>
</dbReference>
<organism evidence="2 3">
    <name type="scientific">Floridaenema evergladense BLCC-F167</name>
    <dbReference type="NCBI Taxonomy" id="3153639"/>
    <lineage>
        <taxon>Bacteria</taxon>
        <taxon>Bacillati</taxon>
        <taxon>Cyanobacteriota</taxon>
        <taxon>Cyanophyceae</taxon>
        <taxon>Oscillatoriophycideae</taxon>
        <taxon>Aerosakkonematales</taxon>
        <taxon>Aerosakkonemataceae</taxon>
        <taxon>Floridanema</taxon>
        <taxon>Floridanema evergladense</taxon>
    </lineage>
</organism>